<organism evidence="1 2">
    <name type="scientific">Candidatus Methanogaster sp</name>
    <dbReference type="NCBI Taxonomy" id="3386292"/>
    <lineage>
        <taxon>Archaea</taxon>
        <taxon>Methanobacteriati</taxon>
        <taxon>Methanobacteriota</taxon>
        <taxon>Stenosarchaea group</taxon>
        <taxon>Methanomicrobia</taxon>
        <taxon>Methanosarcinales</taxon>
        <taxon>ANME-2 cluster</taxon>
        <taxon>Candidatus Methanogasteraceae</taxon>
        <taxon>Candidatus Methanogaster</taxon>
    </lineage>
</organism>
<reference evidence="1" key="1">
    <citation type="submission" date="2018-01" db="EMBL/GenBank/DDBJ databases">
        <authorList>
            <person name="Krukenberg V."/>
        </authorList>
    </citation>
    <scope>NUCLEOTIDE SEQUENCE</scope>
    <source>
        <strain evidence="1">E20ANME2</strain>
    </source>
</reference>
<evidence type="ECO:0000313" key="2">
    <source>
        <dbReference type="Proteomes" id="UP000248329"/>
    </source>
</evidence>
<protein>
    <submittedName>
        <fullName evidence="1">Glucose-6-phosphate isomerase</fullName>
    </submittedName>
</protein>
<proteinExistence type="predicted"/>
<comment type="caution">
    <text evidence="1">The sequence shown here is derived from an EMBL/GenBank/DDBJ whole genome shotgun (WGS) entry which is preliminary data.</text>
</comment>
<dbReference type="EMBL" id="PQXF01000005">
    <property type="protein sequence ID" value="PXF61435.1"/>
    <property type="molecule type" value="Genomic_DNA"/>
</dbReference>
<keyword evidence="1" id="KW-0413">Isomerase</keyword>
<accession>A0AC61L4I2</accession>
<name>A0AC61L4I2_9EURY</name>
<sequence>MVSDVLSGVKPDIRMLHDMDDVLYDSSQLNSPDAELYYMYRDLSLSKADHQRILKHHLRYDITVIPPGMLGTEYVKTAGHDHPGDYGEIYEVLEGEAEYLLQKRAGDTVSDVIVVHAGAGDKVIIPPGYGHVTINSSNKTLKMANWVCRDFSSIYDFFREKGGASYFMLEEGFIPNPKYENLPEIRFLNPTNYSEVGLWKNKEMYGLVKQLDMLEYLVRPDGYGGLFERILG</sequence>
<gene>
    <name evidence="1" type="ORF">C4B59_04140</name>
</gene>
<evidence type="ECO:0000313" key="1">
    <source>
        <dbReference type="EMBL" id="PXF61435.1"/>
    </source>
</evidence>
<dbReference type="Proteomes" id="UP000248329">
    <property type="component" value="Unassembled WGS sequence"/>
</dbReference>